<dbReference type="InterPro" id="IPR036390">
    <property type="entry name" value="WH_DNA-bd_sf"/>
</dbReference>
<reference evidence="2 3" key="1">
    <citation type="journal article" date="2015" name="Genome Announc.">
        <title>Expanding the biotechnology potential of lactobacilli through comparative genomics of 213 strains and associated genera.</title>
        <authorList>
            <person name="Sun Z."/>
            <person name="Harris H.M."/>
            <person name="McCann A."/>
            <person name="Guo C."/>
            <person name="Argimon S."/>
            <person name="Zhang W."/>
            <person name="Yang X."/>
            <person name="Jeffery I.B."/>
            <person name="Cooney J.C."/>
            <person name="Kagawa T.F."/>
            <person name="Liu W."/>
            <person name="Song Y."/>
            <person name="Salvetti E."/>
            <person name="Wrobel A."/>
            <person name="Rasinkangas P."/>
            <person name="Parkhill J."/>
            <person name="Rea M.C."/>
            <person name="O'Sullivan O."/>
            <person name="Ritari J."/>
            <person name="Douillard F.P."/>
            <person name="Paul Ross R."/>
            <person name="Yang R."/>
            <person name="Briner A.E."/>
            <person name="Felis G.E."/>
            <person name="de Vos W.M."/>
            <person name="Barrangou R."/>
            <person name="Klaenhammer T.R."/>
            <person name="Caufield P.W."/>
            <person name="Cui Y."/>
            <person name="Zhang H."/>
            <person name="O'Toole P.W."/>
        </authorList>
    </citation>
    <scope>NUCLEOTIDE SEQUENCE [LARGE SCALE GENOMIC DNA]</scope>
    <source>
        <strain evidence="2 3">JCM 15530</strain>
    </source>
</reference>
<dbReference type="PATRIC" id="fig|1302272.5.peg.608"/>
<dbReference type="Pfam" id="PF12840">
    <property type="entry name" value="HTH_20"/>
    <property type="match status" value="1"/>
</dbReference>
<proteinExistence type="predicted"/>
<dbReference type="EMBL" id="AZCX01000011">
    <property type="protein sequence ID" value="KRK47149.1"/>
    <property type="molecule type" value="Genomic_DNA"/>
</dbReference>
<dbReference type="STRING" id="1302272.FC96_GL000609"/>
<evidence type="ECO:0000313" key="2">
    <source>
        <dbReference type="EMBL" id="KRK47149.1"/>
    </source>
</evidence>
<sequence>MKTRDESLEKLAFYKRNIENPLINIINTRAQDNNFERQWIQLHLSNRDLQYAISQLSTLNLRVLQQLAEIEPATSAQLISALDLTIGVVTKHLNKLSRLGFVNRKHPDEKTELFQLTPAGSQVVETQNQLSVLLDQQHARLVEKYTPEELDTVAAFLKDLQQGH</sequence>
<dbReference type="GO" id="GO:0003700">
    <property type="term" value="F:DNA-binding transcription factor activity"/>
    <property type="evidence" value="ECO:0007669"/>
    <property type="project" value="InterPro"/>
</dbReference>
<keyword evidence="3" id="KW-1185">Reference proteome</keyword>
<dbReference type="InterPro" id="IPR036388">
    <property type="entry name" value="WH-like_DNA-bd_sf"/>
</dbReference>
<dbReference type="Proteomes" id="UP000050911">
    <property type="component" value="Unassembled WGS sequence"/>
</dbReference>
<dbReference type="Gene3D" id="1.10.10.10">
    <property type="entry name" value="Winged helix-like DNA-binding domain superfamily/Winged helix DNA-binding domain"/>
    <property type="match status" value="1"/>
</dbReference>
<feature type="domain" description="HTH marR-type" evidence="1">
    <location>
        <begin position="54"/>
        <end position="150"/>
    </location>
</feature>
<dbReference type="InterPro" id="IPR000835">
    <property type="entry name" value="HTH_MarR-typ"/>
</dbReference>
<name>A0A0R1HKE8_9LACO</name>
<dbReference type="AlphaFoldDB" id="A0A0R1HKE8"/>
<dbReference type="SUPFAM" id="SSF46785">
    <property type="entry name" value="Winged helix' DNA-binding domain"/>
    <property type="match status" value="1"/>
</dbReference>
<protein>
    <recommendedName>
        <fullName evidence="1">HTH marR-type domain-containing protein</fullName>
    </recommendedName>
</protein>
<dbReference type="SMART" id="SM00347">
    <property type="entry name" value="HTH_MARR"/>
    <property type="match status" value="1"/>
</dbReference>
<dbReference type="OrthoDB" id="2289009at2"/>
<accession>A0A0R1HKE8</accession>
<organism evidence="2 3">
    <name type="scientific">Secundilactobacillus kimchicus JCM 15530</name>
    <dbReference type="NCBI Taxonomy" id="1302272"/>
    <lineage>
        <taxon>Bacteria</taxon>
        <taxon>Bacillati</taxon>
        <taxon>Bacillota</taxon>
        <taxon>Bacilli</taxon>
        <taxon>Lactobacillales</taxon>
        <taxon>Lactobacillaceae</taxon>
        <taxon>Secundilactobacillus</taxon>
    </lineage>
</organism>
<gene>
    <name evidence="2" type="ORF">FC96_GL000609</name>
</gene>
<evidence type="ECO:0000259" key="1">
    <source>
        <dbReference type="SMART" id="SM00347"/>
    </source>
</evidence>
<comment type="caution">
    <text evidence="2">The sequence shown here is derived from an EMBL/GenBank/DDBJ whole genome shotgun (WGS) entry which is preliminary data.</text>
</comment>
<evidence type="ECO:0000313" key="3">
    <source>
        <dbReference type="Proteomes" id="UP000050911"/>
    </source>
</evidence>